<evidence type="ECO:0000259" key="6">
    <source>
        <dbReference type="Pfam" id="PF01555"/>
    </source>
</evidence>
<gene>
    <name evidence="7" type="ORF">I0K15_02865</name>
</gene>
<dbReference type="PROSITE" id="PS00092">
    <property type="entry name" value="N6_MTASE"/>
    <property type="match status" value="1"/>
</dbReference>
<name>A0A7S9LSZ9_9RHOB</name>
<evidence type="ECO:0000256" key="2">
    <source>
        <dbReference type="ARBA" id="ARBA00022603"/>
    </source>
</evidence>
<evidence type="ECO:0000256" key="4">
    <source>
        <dbReference type="ARBA" id="ARBA00047942"/>
    </source>
</evidence>
<organism evidence="7 8">
    <name type="scientific">Pontivivens ytuae</name>
    <dbReference type="NCBI Taxonomy" id="2789856"/>
    <lineage>
        <taxon>Bacteria</taxon>
        <taxon>Pseudomonadati</taxon>
        <taxon>Pseudomonadota</taxon>
        <taxon>Alphaproteobacteria</taxon>
        <taxon>Rhodobacterales</taxon>
        <taxon>Paracoccaceae</taxon>
        <taxon>Pontivivens</taxon>
    </lineage>
</organism>
<dbReference type="InterPro" id="IPR002941">
    <property type="entry name" value="DNA_methylase_N4/N6"/>
</dbReference>
<dbReference type="GO" id="GO:0008170">
    <property type="term" value="F:N-methyltransferase activity"/>
    <property type="evidence" value="ECO:0007669"/>
    <property type="project" value="InterPro"/>
</dbReference>
<dbReference type="GO" id="GO:0005737">
    <property type="term" value="C:cytoplasm"/>
    <property type="evidence" value="ECO:0007669"/>
    <property type="project" value="TreeGrafter"/>
</dbReference>
<evidence type="ECO:0000256" key="3">
    <source>
        <dbReference type="ARBA" id="ARBA00022679"/>
    </source>
</evidence>
<dbReference type="InterPro" id="IPR002052">
    <property type="entry name" value="DNA_methylase_N6_adenine_CS"/>
</dbReference>
<feature type="domain" description="DNA methylase N-4/N-6" evidence="6">
    <location>
        <begin position="24"/>
        <end position="204"/>
    </location>
</feature>
<keyword evidence="3" id="KW-0808">Transferase</keyword>
<sequence length="230" mass="25736">MPFENTLQCGDSNQIIGAMPEGAVDLVVTDPPYGVNYRDRTGRTVKNDDTLESVLPVFDQLYRALKPGGFCISFYGWNRIDRFMAAWKAAGFTVAGHMVWTKDYASRRRYLAYHHEQAYVLVKGQAKLPGKPLADVQPWVYSGNKAHPTEKAVEVLSPLIRSFSRRGDLVCDPFAGSGATLVAAALVGRRYLGVELEERYCRQARTRLDGVVRHVAEPTLLNWQRSAELS</sequence>
<keyword evidence="8" id="KW-1185">Reference proteome</keyword>
<comment type="similarity">
    <text evidence="1 5">Belongs to the N(4)/N(6)-methyltransferase family.</text>
</comment>
<accession>A0A7S9LSZ9</accession>
<dbReference type="PANTHER" id="PTHR13370">
    <property type="entry name" value="RNA METHYLASE-RELATED"/>
    <property type="match status" value="1"/>
</dbReference>
<evidence type="ECO:0000313" key="8">
    <source>
        <dbReference type="Proteomes" id="UP000594800"/>
    </source>
</evidence>
<dbReference type="GO" id="GO:0009007">
    <property type="term" value="F:site-specific DNA-methyltransferase (adenine-specific) activity"/>
    <property type="evidence" value="ECO:0007669"/>
    <property type="project" value="UniProtKB-EC"/>
</dbReference>
<dbReference type="NCBIfam" id="NF010253">
    <property type="entry name" value="PRK13699.1"/>
    <property type="match status" value="1"/>
</dbReference>
<reference evidence="7 8" key="1">
    <citation type="submission" date="2020-11" db="EMBL/GenBank/DDBJ databases">
        <title>Description of Pontivivens ytuae sp. nov. isolated from deep sea sediment of Mariana Trench.</title>
        <authorList>
            <person name="Wang Z."/>
            <person name="Sun Q.-L."/>
            <person name="Xu X.-D."/>
            <person name="Tang Y.-Z."/>
            <person name="Zhang J."/>
        </authorList>
    </citation>
    <scope>NUCLEOTIDE SEQUENCE [LARGE SCALE GENOMIC DNA]</scope>
    <source>
        <strain evidence="7 8">MT2928</strain>
    </source>
</reference>
<dbReference type="EMBL" id="CP064942">
    <property type="protein sequence ID" value="QPH54737.1"/>
    <property type="molecule type" value="Genomic_DNA"/>
</dbReference>
<evidence type="ECO:0000256" key="5">
    <source>
        <dbReference type="RuleBase" id="RU362026"/>
    </source>
</evidence>
<dbReference type="PRINTS" id="PR00508">
    <property type="entry name" value="S21N4MTFRASE"/>
</dbReference>
<protein>
    <recommendedName>
        <fullName evidence="5">Methyltransferase</fullName>
        <ecNumber evidence="5">2.1.1.-</ecNumber>
    </recommendedName>
</protein>
<dbReference type="REBASE" id="479945">
    <property type="entry name" value="M.Psp2928ORF2865P"/>
</dbReference>
<dbReference type="SUPFAM" id="SSF53335">
    <property type="entry name" value="S-adenosyl-L-methionine-dependent methyltransferases"/>
    <property type="match status" value="1"/>
</dbReference>
<dbReference type="Gene3D" id="3.40.50.150">
    <property type="entry name" value="Vaccinia Virus protein VP39"/>
    <property type="match status" value="1"/>
</dbReference>
<evidence type="ECO:0000313" key="7">
    <source>
        <dbReference type="EMBL" id="QPH54737.1"/>
    </source>
</evidence>
<dbReference type="KEGG" id="poz:I0K15_02865"/>
<dbReference type="GO" id="GO:0003677">
    <property type="term" value="F:DNA binding"/>
    <property type="evidence" value="ECO:0007669"/>
    <property type="project" value="InterPro"/>
</dbReference>
<dbReference type="PANTHER" id="PTHR13370:SF3">
    <property type="entry name" value="TRNA (GUANINE(10)-N2)-METHYLTRANSFERASE HOMOLOG"/>
    <property type="match status" value="1"/>
</dbReference>
<dbReference type="Pfam" id="PF01555">
    <property type="entry name" value="N6_N4_Mtase"/>
    <property type="match status" value="1"/>
</dbReference>
<evidence type="ECO:0000256" key="1">
    <source>
        <dbReference type="ARBA" id="ARBA00006594"/>
    </source>
</evidence>
<dbReference type="GO" id="GO:0032259">
    <property type="term" value="P:methylation"/>
    <property type="evidence" value="ECO:0007669"/>
    <property type="project" value="UniProtKB-KW"/>
</dbReference>
<dbReference type="InterPro" id="IPR029063">
    <property type="entry name" value="SAM-dependent_MTases_sf"/>
</dbReference>
<dbReference type="EC" id="2.1.1.-" evidence="5"/>
<dbReference type="Proteomes" id="UP000594800">
    <property type="component" value="Chromosome"/>
</dbReference>
<dbReference type="AlphaFoldDB" id="A0A7S9LSZ9"/>
<keyword evidence="2 7" id="KW-0489">Methyltransferase</keyword>
<proteinExistence type="inferred from homology"/>
<comment type="catalytic activity">
    <reaction evidence="4">
        <text>a 2'-deoxyadenosine in DNA + S-adenosyl-L-methionine = an N(6)-methyl-2'-deoxyadenosine in DNA + S-adenosyl-L-homocysteine + H(+)</text>
        <dbReference type="Rhea" id="RHEA:15197"/>
        <dbReference type="Rhea" id="RHEA-COMP:12418"/>
        <dbReference type="Rhea" id="RHEA-COMP:12419"/>
        <dbReference type="ChEBI" id="CHEBI:15378"/>
        <dbReference type="ChEBI" id="CHEBI:57856"/>
        <dbReference type="ChEBI" id="CHEBI:59789"/>
        <dbReference type="ChEBI" id="CHEBI:90615"/>
        <dbReference type="ChEBI" id="CHEBI:90616"/>
        <dbReference type="EC" id="2.1.1.72"/>
    </reaction>
</comment>
<dbReference type="InterPro" id="IPR001091">
    <property type="entry name" value="RM_Methyltransferase"/>
</dbReference>